<dbReference type="AlphaFoldDB" id="A0AAW2ERQ7"/>
<dbReference type="EMBL" id="JADYXP020000019">
    <property type="protein sequence ID" value="KAL0105473.1"/>
    <property type="molecule type" value="Genomic_DNA"/>
</dbReference>
<feature type="coiled-coil region" evidence="1">
    <location>
        <begin position="165"/>
        <end position="199"/>
    </location>
</feature>
<feature type="region of interest" description="Disordered" evidence="2">
    <location>
        <begin position="324"/>
        <end position="355"/>
    </location>
</feature>
<organism evidence="3 4">
    <name type="scientific">Cardiocondyla obscurior</name>
    <dbReference type="NCBI Taxonomy" id="286306"/>
    <lineage>
        <taxon>Eukaryota</taxon>
        <taxon>Metazoa</taxon>
        <taxon>Ecdysozoa</taxon>
        <taxon>Arthropoda</taxon>
        <taxon>Hexapoda</taxon>
        <taxon>Insecta</taxon>
        <taxon>Pterygota</taxon>
        <taxon>Neoptera</taxon>
        <taxon>Endopterygota</taxon>
        <taxon>Hymenoptera</taxon>
        <taxon>Apocrita</taxon>
        <taxon>Aculeata</taxon>
        <taxon>Formicoidea</taxon>
        <taxon>Formicidae</taxon>
        <taxon>Myrmicinae</taxon>
        <taxon>Cardiocondyla</taxon>
    </lineage>
</organism>
<keyword evidence="1" id="KW-0175">Coiled coil</keyword>
<keyword evidence="4" id="KW-1185">Reference proteome</keyword>
<comment type="caution">
    <text evidence="3">The sequence shown here is derived from an EMBL/GenBank/DDBJ whole genome shotgun (WGS) entry which is preliminary data.</text>
</comment>
<gene>
    <name evidence="3" type="ORF">PUN28_016857</name>
</gene>
<protein>
    <submittedName>
        <fullName evidence="3">Uncharacterized protein</fullName>
    </submittedName>
</protein>
<evidence type="ECO:0000256" key="1">
    <source>
        <dbReference type="SAM" id="Coils"/>
    </source>
</evidence>
<reference evidence="3 4" key="1">
    <citation type="submission" date="2023-03" db="EMBL/GenBank/DDBJ databases">
        <title>High recombination rates correlate with genetic variation in Cardiocondyla obscurior ants.</title>
        <authorList>
            <person name="Errbii M."/>
        </authorList>
    </citation>
    <scope>NUCLEOTIDE SEQUENCE [LARGE SCALE GENOMIC DNA]</scope>
    <source>
        <strain evidence="3">Alpha-2009</strain>
        <tissue evidence="3">Whole body</tissue>
    </source>
</reference>
<proteinExistence type="predicted"/>
<evidence type="ECO:0000313" key="3">
    <source>
        <dbReference type="EMBL" id="KAL0105473.1"/>
    </source>
</evidence>
<dbReference type="Proteomes" id="UP001430953">
    <property type="component" value="Unassembled WGS sequence"/>
</dbReference>
<accession>A0AAW2ERQ7</accession>
<evidence type="ECO:0000256" key="2">
    <source>
        <dbReference type="SAM" id="MobiDB-lite"/>
    </source>
</evidence>
<sequence length="523" mass="60590">MRQLKTTIRSELNKRKELKGKITQMNKIRLILSETLTKLYISINEISDTLGTMKVNADDQYKLIQLRSEEYQDVVVKYKTTWHEYRTVYEEFPLAKARKAAKISLGKLKMEYMIASYKKSEMMKIIKQRQRIKWIRMRCKIVNFITTMFKHLKLEEKLGKLKVNVKYQKRELQSIETELQVLRRKEEDQKRQRKEKMLEMAPPKINIPYREMYAQNKIRTKVQPQWKQIHENLDDSISVNTLYLEELCINESSTTLPERIDIEEMHEKNYKLAAIEAKTSNSKSTVVSEKGDRHATSVASAIDMEPSAEEAILIDNNVEMKEIHEDEKSQESVKTQSSCRTKESSLKHRTGKNTLDEIEPKRMRLQRHDSKRNIDRITTPQPSAVVTEMDLQFSPRSVPTITKIESVNYNIVPLAPPKPKPIQCSTAAGSNMFSPSPEYCDSNMTSFDQDFVSKGGASLYEGSMCNFKLSPTSEILFSADEEVQTASSKYVTPQNNKTNSDKTSSEFQFGNFLKDTKSNFSLF</sequence>
<evidence type="ECO:0000313" key="4">
    <source>
        <dbReference type="Proteomes" id="UP001430953"/>
    </source>
</evidence>
<name>A0AAW2ERQ7_9HYME</name>